<dbReference type="RefSeq" id="WP_005762852.1">
    <property type="nucleotide sequence ID" value="NZ_GG704810.1"/>
</dbReference>
<dbReference type="SUPFAM" id="SSF55469">
    <property type="entry name" value="FMN-dependent nitroreductase-like"/>
    <property type="match status" value="1"/>
</dbReference>
<dbReference type="OrthoDB" id="9784375at2"/>
<dbReference type="Proteomes" id="UP000005519">
    <property type="component" value="Unassembled WGS sequence"/>
</dbReference>
<keyword evidence="2 4" id="KW-0560">Oxidoreductase</keyword>
<dbReference type="EMBL" id="ACZR01000018">
    <property type="protein sequence ID" value="EEX49737.1"/>
    <property type="molecule type" value="Genomic_DNA"/>
</dbReference>
<comment type="caution">
    <text evidence="4">The sequence shown here is derived from an EMBL/GenBank/DDBJ whole genome shotgun (WGS) entry which is preliminary data.</text>
</comment>
<evidence type="ECO:0000256" key="2">
    <source>
        <dbReference type="ARBA" id="ARBA00023002"/>
    </source>
</evidence>
<comment type="similarity">
    <text evidence="1">Belongs to the nitroreductase family.</text>
</comment>
<dbReference type="PANTHER" id="PTHR43673:SF10">
    <property type="entry name" value="NADH DEHYDROGENASE_NAD(P)H NITROREDUCTASE XCC3605-RELATED"/>
    <property type="match status" value="1"/>
</dbReference>
<dbReference type="GO" id="GO:0016491">
    <property type="term" value="F:oxidoreductase activity"/>
    <property type="evidence" value="ECO:0007669"/>
    <property type="project" value="UniProtKB-KW"/>
</dbReference>
<organism evidence="4 5">
    <name type="scientific">Pasteurella dagmatis ATCC 43325</name>
    <dbReference type="NCBI Taxonomy" id="667128"/>
    <lineage>
        <taxon>Bacteria</taxon>
        <taxon>Pseudomonadati</taxon>
        <taxon>Pseudomonadota</taxon>
        <taxon>Gammaproteobacteria</taxon>
        <taxon>Pasteurellales</taxon>
        <taxon>Pasteurellaceae</taxon>
        <taxon>Pasteurella</taxon>
    </lineage>
</organism>
<name>C9PS10_9PAST</name>
<dbReference type="HOGENOM" id="CLU_070764_4_3_6"/>
<proteinExistence type="inferred from homology"/>
<dbReference type="Pfam" id="PF00881">
    <property type="entry name" value="Nitroreductase"/>
    <property type="match status" value="1"/>
</dbReference>
<protein>
    <submittedName>
        <fullName evidence="4">Nitroreductase family protein</fullName>
        <ecNumber evidence="4">1.6.6.-</ecNumber>
    </submittedName>
</protein>
<dbReference type="InterPro" id="IPR000415">
    <property type="entry name" value="Nitroreductase-like"/>
</dbReference>
<accession>C9PS10</accession>
<keyword evidence="5" id="KW-1185">Reference proteome</keyword>
<reference evidence="4 5" key="1">
    <citation type="submission" date="2009-10" db="EMBL/GenBank/DDBJ databases">
        <authorList>
            <person name="Muzny D."/>
            <person name="Qin X."/>
            <person name="Deng J."/>
            <person name="Jiang H."/>
            <person name="Liu Y."/>
            <person name="Qu J."/>
            <person name="Song X.-Z."/>
            <person name="Zhang L."/>
            <person name="Thornton R."/>
            <person name="Coyle M."/>
            <person name="Francisco L."/>
            <person name="Jackson L."/>
            <person name="Javaid M."/>
            <person name="Korchina V."/>
            <person name="Kovar C."/>
            <person name="Mata R."/>
            <person name="Mathew T."/>
            <person name="Ngo R."/>
            <person name="Nguyen L."/>
            <person name="Nguyen N."/>
            <person name="Okwuonu G."/>
            <person name="Ongeri F."/>
            <person name="Pham C."/>
            <person name="Simmons D."/>
            <person name="Wilczek-Boney K."/>
            <person name="Hale W."/>
            <person name="Jakkamsetti A."/>
            <person name="Pham P."/>
            <person name="Ruth R."/>
            <person name="San Lucas F."/>
            <person name="Warren J."/>
            <person name="Zhang J."/>
            <person name="Zhao Z."/>
            <person name="Zhou C."/>
            <person name="Zhu D."/>
            <person name="Lee S."/>
            <person name="Bess C."/>
            <person name="Blankenburg K."/>
            <person name="Forbes L."/>
            <person name="Fu Q."/>
            <person name="Gubbala S."/>
            <person name="Hirani K."/>
            <person name="Jayaseelan J.C."/>
            <person name="Lara F."/>
            <person name="Munidasa M."/>
            <person name="Palculict T."/>
            <person name="Patil S."/>
            <person name="Pu L.-L."/>
            <person name="Saada N."/>
            <person name="Tang L."/>
            <person name="Weissenberger G."/>
            <person name="Zhu Y."/>
            <person name="Hemphill L."/>
            <person name="Shang Y."/>
            <person name="Youmans B."/>
            <person name="Ayvaz T."/>
            <person name="Ross M."/>
            <person name="Santibanez J."/>
            <person name="Aqrawi P."/>
            <person name="Gross S."/>
            <person name="Joshi V."/>
            <person name="Fowler G."/>
            <person name="Nazareth L."/>
            <person name="Reid J."/>
            <person name="Worley K."/>
            <person name="Petrosino J."/>
            <person name="Highlander S."/>
            <person name="Gibbs R."/>
        </authorList>
    </citation>
    <scope>NUCLEOTIDE SEQUENCE [LARGE SCALE GENOMIC DNA]</scope>
    <source>
        <strain evidence="4 5">ATCC 43325</strain>
    </source>
</reference>
<dbReference type="AlphaFoldDB" id="C9PS10"/>
<evidence type="ECO:0000313" key="4">
    <source>
        <dbReference type="EMBL" id="EEX49737.1"/>
    </source>
</evidence>
<gene>
    <name evidence="4" type="primary">yfkO</name>
    <name evidence="4" type="ORF">HMPREF0621_1784</name>
</gene>
<dbReference type="PANTHER" id="PTHR43673">
    <property type="entry name" value="NAD(P)H NITROREDUCTASE YDGI-RELATED"/>
    <property type="match status" value="1"/>
</dbReference>
<dbReference type="InterPro" id="IPR029479">
    <property type="entry name" value="Nitroreductase"/>
</dbReference>
<dbReference type="EC" id="1.6.6.-" evidence="4"/>
<evidence type="ECO:0000313" key="5">
    <source>
        <dbReference type="Proteomes" id="UP000005519"/>
    </source>
</evidence>
<dbReference type="CDD" id="cd02137">
    <property type="entry name" value="MhqN-like"/>
    <property type="match status" value="1"/>
</dbReference>
<feature type="domain" description="Nitroreductase" evidence="3">
    <location>
        <begin position="9"/>
        <end position="218"/>
    </location>
</feature>
<evidence type="ECO:0000256" key="1">
    <source>
        <dbReference type="ARBA" id="ARBA00007118"/>
    </source>
</evidence>
<dbReference type="Gene3D" id="3.40.109.10">
    <property type="entry name" value="NADH Oxidase"/>
    <property type="match status" value="1"/>
</dbReference>
<dbReference type="STRING" id="667128.HMPREF0621_1784"/>
<sequence>MSLSDILNYRRAVRHFDTEKLLDSEKVKRCLQLATLAPSSSNMQLYEFYHITDKTLLAELAIACLSQQAANSAQQMVVFVTRQDLHRQHAKAVLDFQIGNIKRNTSPERQENQLKKMKAYYSKLMPFAYSRFFGLLGLFRKLLVTLISFRRPIYVNMLESDARIVTHKSCGLAAQTFMLAMAEQGYDTCPLEGFDSGRVKKILNLPRGAEINMIVCCGIRTERGIHGERYRLPFEEVYRHK</sequence>
<evidence type="ECO:0000259" key="3">
    <source>
        <dbReference type="Pfam" id="PF00881"/>
    </source>
</evidence>